<dbReference type="InterPro" id="IPR000398">
    <property type="entry name" value="Thymidylate_synthase"/>
</dbReference>
<dbReference type="GO" id="GO:0004799">
    <property type="term" value="F:thymidylate synthase activity"/>
    <property type="evidence" value="ECO:0007669"/>
    <property type="project" value="UniProtKB-EC"/>
</dbReference>
<evidence type="ECO:0000256" key="2">
    <source>
        <dbReference type="ARBA" id="ARBA00022603"/>
    </source>
</evidence>
<gene>
    <name evidence="5" type="ORF">DERYTH_LOCUS24976</name>
</gene>
<dbReference type="SUPFAM" id="SSF55831">
    <property type="entry name" value="Thymidylate synthase/dCMP hydroxymethylase"/>
    <property type="match status" value="1"/>
</dbReference>
<protein>
    <recommendedName>
        <fullName evidence="1">thymidylate synthase</fullName>
        <ecNumber evidence="1">2.1.1.45</ecNumber>
    </recommendedName>
</protein>
<dbReference type="PRINTS" id="PR00108">
    <property type="entry name" value="THYMDSNTHASE"/>
</dbReference>
<reference evidence="5" key="1">
    <citation type="submission" date="2021-06" db="EMBL/GenBank/DDBJ databases">
        <authorList>
            <person name="Kallberg Y."/>
            <person name="Tangrot J."/>
            <person name="Rosling A."/>
        </authorList>
    </citation>
    <scope>NUCLEOTIDE SEQUENCE</scope>
    <source>
        <strain evidence="5">MA453B</strain>
    </source>
</reference>
<dbReference type="GO" id="GO:0006231">
    <property type="term" value="P:dTMP biosynthetic process"/>
    <property type="evidence" value="ECO:0007669"/>
    <property type="project" value="InterPro"/>
</dbReference>
<dbReference type="InterPro" id="IPR023451">
    <property type="entry name" value="Thymidate_synth/dCMP_Mease_dom"/>
</dbReference>
<proteinExistence type="predicted"/>
<keyword evidence="6" id="KW-1185">Reference proteome</keyword>
<name>A0A9N9K3M3_9GLOM</name>
<dbReference type="GO" id="GO:0032259">
    <property type="term" value="P:methylation"/>
    <property type="evidence" value="ECO:0007669"/>
    <property type="project" value="UniProtKB-KW"/>
</dbReference>
<dbReference type="OrthoDB" id="766at2759"/>
<dbReference type="PANTHER" id="PTHR11548">
    <property type="entry name" value="THYMIDYLATE SYNTHASE 1"/>
    <property type="match status" value="1"/>
</dbReference>
<feature type="domain" description="Thymidylate synthase/dCMP hydroxymethylase" evidence="4">
    <location>
        <begin position="1"/>
        <end position="138"/>
    </location>
</feature>
<keyword evidence="2" id="KW-0489">Methyltransferase</keyword>
<dbReference type="GO" id="GO:0005829">
    <property type="term" value="C:cytosol"/>
    <property type="evidence" value="ECO:0007669"/>
    <property type="project" value="TreeGrafter"/>
</dbReference>
<dbReference type="Proteomes" id="UP000789405">
    <property type="component" value="Unassembled WGS sequence"/>
</dbReference>
<dbReference type="EMBL" id="CAJVPY010044318">
    <property type="protein sequence ID" value="CAG8808867.1"/>
    <property type="molecule type" value="Genomic_DNA"/>
</dbReference>
<dbReference type="GO" id="GO:0005739">
    <property type="term" value="C:mitochondrion"/>
    <property type="evidence" value="ECO:0007669"/>
    <property type="project" value="TreeGrafter"/>
</dbReference>
<evidence type="ECO:0000313" key="5">
    <source>
        <dbReference type="EMBL" id="CAG8808867.1"/>
    </source>
</evidence>
<keyword evidence="3" id="KW-0808">Transferase</keyword>
<evidence type="ECO:0000256" key="1">
    <source>
        <dbReference type="ARBA" id="ARBA00011947"/>
    </source>
</evidence>
<dbReference type="AlphaFoldDB" id="A0A9N9K3M3"/>
<feature type="non-terminal residue" evidence="5">
    <location>
        <position position="1"/>
    </location>
</feature>
<organism evidence="5 6">
    <name type="scientific">Dentiscutata erythropus</name>
    <dbReference type="NCBI Taxonomy" id="1348616"/>
    <lineage>
        <taxon>Eukaryota</taxon>
        <taxon>Fungi</taxon>
        <taxon>Fungi incertae sedis</taxon>
        <taxon>Mucoromycota</taxon>
        <taxon>Glomeromycotina</taxon>
        <taxon>Glomeromycetes</taxon>
        <taxon>Diversisporales</taxon>
        <taxon>Gigasporaceae</taxon>
        <taxon>Dentiscutata</taxon>
    </lineage>
</organism>
<dbReference type="PANTHER" id="PTHR11548:SF2">
    <property type="entry name" value="THYMIDYLATE SYNTHASE"/>
    <property type="match status" value="1"/>
</dbReference>
<sequence>AWNPADIKKMALPPCHIMAQFYVHNEDKTTKKRSLSCHLYQRSGDMGLGVPFNIASYALFTHMIAHVTETSANELILSIGDAHVYKNHVEGLQLQVKRTPRMFPKIAFKSKKDRLEDFVFTDFVLSDYKPHDKIKLEIS</sequence>
<comment type="caution">
    <text evidence="5">The sequence shown here is derived from an EMBL/GenBank/DDBJ whole genome shotgun (WGS) entry which is preliminary data.</text>
</comment>
<dbReference type="Gene3D" id="3.30.572.10">
    <property type="entry name" value="Thymidylate synthase/dCMP hydroxymethylase domain"/>
    <property type="match status" value="1"/>
</dbReference>
<evidence type="ECO:0000313" key="6">
    <source>
        <dbReference type="Proteomes" id="UP000789405"/>
    </source>
</evidence>
<dbReference type="NCBIfam" id="TIGR03284">
    <property type="entry name" value="thym_sym"/>
    <property type="match status" value="1"/>
</dbReference>
<evidence type="ECO:0000256" key="3">
    <source>
        <dbReference type="ARBA" id="ARBA00022679"/>
    </source>
</evidence>
<dbReference type="Pfam" id="PF00303">
    <property type="entry name" value="Thymidylat_synt"/>
    <property type="match status" value="1"/>
</dbReference>
<dbReference type="EC" id="2.1.1.45" evidence="1"/>
<dbReference type="CDD" id="cd00351">
    <property type="entry name" value="TS_Pyrimidine_HMase"/>
    <property type="match status" value="1"/>
</dbReference>
<dbReference type="InterPro" id="IPR045097">
    <property type="entry name" value="Thymidate_synth/dCMP_Mease"/>
</dbReference>
<dbReference type="InterPro" id="IPR036926">
    <property type="entry name" value="Thymidate_synth/dCMP_Mease_sf"/>
</dbReference>
<evidence type="ECO:0000259" key="4">
    <source>
        <dbReference type="Pfam" id="PF00303"/>
    </source>
</evidence>
<accession>A0A9N9K3M3</accession>